<dbReference type="Pfam" id="PF00753">
    <property type="entry name" value="Lactamase_B"/>
    <property type="match status" value="1"/>
</dbReference>
<dbReference type="AlphaFoldDB" id="N4WDY9"/>
<reference evidence="6 7" key="1">
    <citation type="submission" date="2013-03" db="EMBL/GenBank/DDBJ databases">
        <title>Draft genome sequence of Gracibacillus halophilus YIM-C55.5, a moderately halophilic and thermophilic organism from the Xiaochaidamu salt lake.</title>
        <authorList>
            <person name="Sugumar T."/>
            <person name="Polireddy D.R."/>
            <person name="Antony A."/>
            <person name="Madhava Y.R."/>
            <person name="Sivakumar N."/>
        </authorList>
    </citation>
    <scope>NUCLEOTIDE SEQUENCE [LARGE SCALE GENOMIC DNA]</scope>
    <source>
        <strain evidence="6 7">YIM-C55.5</strain>
    </source>
</reference>
<dbReference type="OrthoDB" id="9802248at2"/>
<gene>
    <name evidence="6" type="ORF">J416_05618</name>
</gene>
<comment type="caution">
    <text evidence="6">The sequence shown here is derived from an EMBL/GenBank/DDBJ whole genome shotgun (WGS) entry which is preliminary data.</text>
</comment>
<dbReference type="eggNOG" id="COG0491">
    <property type="taxonomic scope" value="Bacteria"/>
</dbReference>
<keyword evidence="2" id="KW-0479">Metal-binding</keyword>
<dbReference type="InterPro" id="IPR051453">
    <property type="entry name" value="MBL_Glyoxalase_II"/>
</dbReference>
<dbReference type="PANTHER" id="PTHR46233">
    <property type="entry name" value="HYDROXYACYLGLUTATHIONE HYDROLASE GLOC"/>
    <property type="match status" value="1"/>
</dbReference>
<dbReference type="CDD" id="cd06262">
    <property type="entry name" value="metallo-hydrolase-like_MBL-fold"/>
    <property type="match status" value="1"/>
</dbReference>
<dbReference type="RefSeq" id="WP_003466462.1">
    <property type="nucleotide sequence ID" value="NZ_APML01000019.1"/>
</dbReference>
<keyword evidence="4" id="KW-0862">Zinc</keyword>
<keyword evidence="3" id="KW-0378">Hydrolase</keyword>
<evidence type="ECO:0000313" key="7">
    <source>
        <dbReference type="Proteomes" id="UP000012283"/>
    </source>
</evidence>
<evidence type="ECO:0000259" key="5">
    <source>
        <dbReference type="SMART" id="SM00849"/>
    </source>
</evidence>
<dbReference type="GO" id="GO:0016787">
    <property type="term" value="F:hydrolase activity"/>
    <property type="evidence" value="ECO:0007669"/>
    <property type="project" value="UniProtKB-KW"/>
</dbReference>
<dbReference type="InterPro" id="IPR036866">
    <property type="entry name" value="RibonucZ/Hydroxyglut_hydro"/>
</dbReference>
<keyword evidence="7" id="KW-1185">Reference proteome</keyword>
<sequence>MDIEMYSLGPLGTNCYILHNQTEAIIVDPSGESEKIIEVIDQLEKKVLAIFLTHTHFDHIGALEQVRHYYQAPVYVHPQEADWLKDPDMNLSNVFGVGEIICQKADDYFETGTFSVGNFQFDIRHIPGHSPGSVVFIFTNEKCVIAGDTLFQMAIGRTDLPGGDTEQLIKHVNQKLLTLPDNYRIYPGHGPATTIGQERQENPFL</sequence>
<accession>N4WDY9</accession>
<dbReference type="SUPFAM" id="SSF56281">
    <property type="entry name" value="Metallo-hydrolase/oxidoreductase"/>
    <property type="match status" value="1"/>
</dbReference>
<dbReference type="PANTHER" id="PTHR46233:SF3">
    <property type="entry name" value="HYDROXYACYLGLUTATHIONE HYDROLASE GLOC"/>
    <property type="match status" value="1"/>
</dbReference>
<proteinExistence type="predicted"/>
<evidence type="ECO:0000256" key="4">
    <source>
        <dbReference type="ARBA" id="ARBA00022833"/>
    </source>
</evidence>
<dbReference type="GO" id="GO:0046872">
    <property type="term" value="F:metal ion binding"/>
    <property type="evidence" value="ECO:0007669"/>
    <property type="project" value="UniProtKB-KW"/>
</dbReference>
<evidence type="ECO:0000256" key="2">
    <source>
        <dbReference type="ARBA" id="ARBA00022723"/>
    </source>
</evidence>
<dbReference type="PATRIC" id="fig|1308866.3.peg.1136"/>
<dbReference type="Gene3D" id="3.60.15.10">
    <property type="entry name" value="Ribonuclease Z/Hydroxyacylglutathione hydrolase-like"/>
    <property type="match status" value="1"/>
</dbReference>
<organism evidence="6 7">
    <name type="scientific">Gracilibacillus halophilus YIM-C55.5</name>
    <dbReference type="NCBI Taxonomy" id="1308866"/>
    <lineage>
        <taxon>Bacteria</taxon>
        <taxon>Bacillati</taxon>
        <taxon>Bacillota</taxon>
        <taxon>Bacilli</taxon>
        <taxon>Bacillales</taxon>
        <taxon>Bacillaceae</taxon>
        <taxon>Gracilibacillus</taxon>
    </lineage>
</organism>
<evidence type="ECO:0000256" key="1">
    <source>
        <dbReference type="ARBA" id="ARBA00001947"/>
    </source>
</evidence>
<evidence type="ECO:0000256" key="3">
    <source>
        <dbReference type="ARBA" id="ARBA00022801"/>
    </source>
</evidence>
<feature type="domain" description="Metallo-beta-lactamase" evidence="5">
    <location>
        <begin position="12"/>
        <end position="189"/>
    </location>
</feature>
<comment type="cofactor">
    <cofactor evidence="1">
        <name>Zn(2+)</name>
        <dbReference type="ChEBI" id="CHEBI:29105"/>
    </cofactor>
</comment>
<evidence type="ECO:0000313" key="6">
    <source>
        <dbReference type="EMBL" id="ENH97464.1"/>
    </source>
</evidence>
<dbReference type="STRING" id="1308866.J416_05618"/>
<dbReference type="Proteomes" id="UP000012283">
    <property type="component" value="Unassembled WGS sequence"/>
</dbReference>
<name>N4WDY9_9BACI</name>
<dbReference type="EMBL" id="APML01000019">
    <property type="protein sequence ID" value="ENH97464.1"/>
    <property type="molecule type" value="Genomic_DNA"/>
</dbReference>
<dbReference type="InterPro" id="IPR001279">
    <property type="entry name" value="Metallo-B-lactamas"/>
</dbReference>
<protein>
    <submittedName>
        <fullName evidence="6">Metallo-beta-lactamase family protein</fullName>
    </submittedName>
</protein>
<dbReference type="SMART" id="SM00849">
    <property type="entry name" value="Lactamase_B"/>
    <property type="match status" value="1"/>
</dbReference>